<dbReference type="AlphaFoldDB" id="A0A0C3RRC4"/>
<organism evidence="3 4">
    <name type="scientific">Phlebiopsis gigantea (strain 11061_1 CR5-6)</name>
    <name type="common">White-rot fungus</name>
    <name type="synonym">Peniophora gigantea</name>
    <dbReference type="NCBI Taxonomy" id="745531"/>
    <lineage>
        <taxon>Eukaryota</taxon>
        <taxon>Fungi</taxon>
        <taxon>Dikarya</taxon>
        <taxon>Basidiomycota</taxon>
        <taxon>Agaricomycotina</taxon>
        <taxon>Agaricomycetes</taxon>
        <taxon>Polyporales</taxon>
        <taxon>Phanerochaetaceae</taxon>
        <taxon>Phlebiopsis</taxon>
    </lineage>
</organism>
<name>A0A0C3RRC4_PHLG1</name>
<evidence type="ECO:0000256" key="2">
    <source>
        <dbReference type="SAM" id="Phobius"/>
    </source>
</evidence>
<keyword evidence="2" id="KW-0472">Membrane</keyword>
<dbReference type="OrthoDB" id="3354175at2759"/>
<feature type="transmembrane region" description="Helical" evidence="2">
    <location>
        <begin position="203"/>
        <end position="228"/>
    </location>
</feature>
<dbReference type="Proteomes" id="UP000053257">
    <property type="component" value="Unassembled WGS sequence"/>
</dbReference>
<feature type="transmembrane region" description="Helical" evidence="2">
    <location>
        <begin position="80"/>
        <end position="108"/>
    </location>
</feature>
<dbReference type="EMBL" id="KN840664">
    <property type="protein sequence ID" value="KIP02606.1"/>
    <property type="molecule type" value="Genomic_DNA"/>
</dbReference>
<dbReference type="HOGENOM" id="CLU_044614_1_0_1"/>
<evidence type="ECO:0000313" key="3">
    <source>
        <dbReference type="EMBL" id="KIP02606.1"/>
    </source>
</evidence>
<feature type="transmembrane region" description="Helical" evidence="2">
    <location>
        <begin position="128"/>
        <end position="150"/>
    </location>
</feature>
<reference evidence="3 4" key="1">
    <citation type="journal article" date="2014" name="PLoS Genet.">
        <title>Analysis of the Phlebiopsis gigantea genome, transcriptome and secretome provides insight into its pioneer colonization strategies of wood.</title>
        <authorList>
            <person name="Hori C."/>
            <person name="Ishida T."/>
            <person name="Igarashi K."/>
            <person name="Samejima M."/>
            <person name="Suzuki H."/>
            <person name="Master E."/>
            <person name="Ferreira P."/>
            <person name="Ruiz-Duenas F.J."/>
            <person name="Held B."/>
            <person name="Canessa P."/>
            <person name="Larrondo L.F."/>
            <person name="Schmoll M."/>
            <person name="Druzhinina I.S."/>
            <person name="Kubicek C.P."/>
            <person name="Gaskell J.A."/>
            <person name="Kersten P."/>
            <person name="St John F."/>
            <person name="Glasner J."/>
            <person name="Sabat G."/>
            <person name="Splinter BonDurant S."/>
            <person name="Syed K."/>
            <person name="Yadav J."/>
            <person name="Mgbeahuruike A.C."/>
            <person name="Kovalchuk A."/>
            <person name="Asiegbu F.O."/>
            <person name="Lackner G."/>
            <person name="Hoffmeister D."/>
            <person name="Rencoret J."/>
            <person name="Gutierrez A."/>
            <person name="Sun H."/>
            <person name="Lindquist E."/>
            <person name="Barry K."/>
            <person name="Riley R."/>
            <person name="Grigoriev I.V."/>
            <person name="Henrissat B."/>
            <person name="Kues U."/>
            <person name="Berka R.M."/>
            <person name="Martinez A.T."/>
            <person name="Covert S.F."/>
            <person name="Blanchette R.A."/>
            <person name="Cullen D."/>
        </authorList>
    </citation>
    <scope>NUCLEOTIDE SEQUENCE [LARGE SCALE GENOMIC DNA]</scope>
    <source>
        <strain evidence="3 4">11061_1 CR5-6</strain>
    </source>
</reference>
<feature type="transmembrane region" description="Helical" evidence="2">
    <location>
        <begin position="259"/>
        <end position="276"/>
    </location>
</feature>
<feature type="transmembrane region" description="Helical" evidence="2">
    <location>
        <begin position="162"/>
        <end position="183"/>
    </location>
</feature>
<evidence type="ECO:0000256" key="1">
    <source>
        <dbReference type="SAM" id="MobiDB-lite"/>
    </source>
</evidence>
<gene>
    <name evidence="3" type="ORF">PHLGIDRAFT_122325</name>
</gene>
<feature type="compositionally biased region" description="Low complexity" evidence="1">
    <location>
        <begin position="351"/>
        <end position="362"/>
    </location>
</feature>
<sequence>MSTLTRGIPIYDDGQVAAGVDRVPQKPLRMLAQPPAAAVQFTGLFLCSTEYGIYLITYGVALCAFLRGGSAAAGRSMFNWGFFTASVVIFALITFKIVLLFQASFRAFVLYTGPGGPAAGIAAGLSPWYEAAAVGATAVLITIGDLVLIYRCFVTYSYQWTIILGPLFLLTIATGASVAYFVLTVVGKDFINLNSDPGEVSEILTSVSLGFTLLTNSVTTSLIIWKLWRVHRETKRLISFASRRPSTLTRLVRIMMESGLLYTSFCVLSLLAKVAGDLVSDFAQIMMHIVIGISFNLIVIRIDEARTEGGGSRVATRPTPSVMASVATDGVTRVSVERVREADPEGLPGLSHAPSSSTNLSSSEKKTRSSEENVKEYLLEDV</sequence>
<feature type="compositionally biased region" description="Basic and acidic residues" evidence="1">
    <location>
        <begin position="363"/>
        <end position="382"/>
    </location>
</feature>
<feature type="region of interest" description="Disordered" evidence="1">
    <location>
        <begin position="341"/>
        <end position="382"/>
    </location>
</feature>
<feature type="transmembrane region" description="Helical" evidence="2">
    <location>
        <begin position="51"/>
        <end position="68"/>
    </location>
</feature>
<proteinExistence type="predicted"/>
<feature type="transmembrane region" description="Helical" evidence="2">
    <location>
        <begin position="282"/>
        <end position="300"/>
    </location>
</feature>
<keyword evidence="2" id="KW-0812">Transmembrane</keyword>
<accession>A0A0C3RRC4</accession>
<keyword evidence="2" id="KW-1133">Transmembrane helix</keyword>
<evidence type="ECO:0000313" key="4">
    <source>
        <dbReference type="Proteomes" id="UP000053257"/>
    </source>
</evidence>
<keyword evidence="4" id="KW-1185">Reference proteome</keyword>
<protein>
    <submittedName>
        <fullName evidence="3">Uncharacterized protein</fullName>
    </submittedName>
</protein>